<dbReference type="AlphaFoldDB" id="A0A9D5KAB8"/>
<protein>
    <submittedName>
        <fullName evidence="1">Uncharacterized protein</fullName>
    </submittedName>
</protein>
<dbReference type="PROSITE" id="PS51257">
    <property type="entry name" value="PROKAR_LIPOPROTEIN"/>
    <property type="match status" value="1"/>
</dbReference>
<dbReference type="EMBL" id="WJKJ01000254">
    <property type="protein sequence ID" value="MBD3365079.1"/>
    <property type="molecule type" value="Genomic_DNA"/>
</dbReference>
<gene>
    <name evidence="1" type="ORF">GF359_07670</name>
</gene>
<comment type="caution">
    <text evidence="1">The sequence shown here is derived from an EMBL/GenBank/DDBJ whole genome shotgun (WGS) entry which is preliminary data.</text>
</comment>
<accession>A0A9D5KAB8</accession>
<reference evidence="1" key="1">
    <citation type="submission" date="2019-11" db="EMBL/GenBank/DDBJ databases">
        <title>Microbial mats filling the niche in hypersaline microbial mats.</title>
        <authorList>
            <person name="Wong H.L."/>
            <person name="Macleod F.I."/>
            <person name="White R.A. III"/>
            <person name="Burns B.P."/>
        </authorList>
    </citation>
    <scope>NUCLEOTIDE SEQUENCE</scope>
    <source>
        <strain evidence="1">Bin_327</strain>
    </source>
</reference>
<sequence>MKKALMAVMVVALAIGFVGCDIIGGAKSPYYPLAEGNTWDYDVSMTTTVDDSVTLDSSWTTKTEVVGKTELDDGTKVWEVKNEDATSFVEVDKDWVYTYETKADTTEWYKWPNEPKVGDTWDMVIQIDDTTSSTTTYEVVEEGVEANTYADCLKVQVTPEGTDMFDEYENFMYWAKDVGNVKTTCKTVIKTVILDDTMTTTTETESNLNTFTEG</sequence>
<proteinExistence type="predicted"/>
<evidence type="ECO:0000313" key="2">
    <source>
        <dbReference type="Proteomes" id="UP000630660"/>
    </source>
</evidence>
<organism evidence="1 2">
    <name type="scientific">candidate division WOR-3 bacterium</name>
    <dbReference type="NCBI Taxonomy" id="2052148"/>
    <lineage>
        <taxon>Bacteria</taxon>
        <taxon>Bacteria division WOR-3</taxon>
    </lineage>
</organism>
<evidence type="ECO:0000313" key="1">
    <source>
        <dbReference type="EMBL" id="MBD3365079.1"/>
    </source>
</evidence>
<name>A0A9D5KAB8_UNCW3</name>
<dbReference type="Proteomes" id="UP000630660">
    <property type="component" value="Unassembled WGS sequence"/>
</dbReference>